<dbReference type="PANTHER" id="PTHR43094:SF1">
    <property type="entry name" value="AMINOTRANSFERASE CLASS-III"/>
    <property type="match status" value="1"/>
</dbReference>
<dbReference type="GO" id="GO:0008483">
    <property type="term" value="F:transaminase activity"/>
    <property type="evidence" value="ECO:0007669"/>
    <property type="project" value="InterPro"/>
</dbReference>
<proteinExistence type="inferred from homology"/>
<evidence type="ECO:0000256" key="2">
    <source>
        <dbReference type="ARBA" id="ARBA00008954"/>
    </source>
</evidence>
<comment type="similarity">
    <text evidence="2">Belongs to the class-III pyridoxal-phosphate-dependent aminotransferase family.</text>
</comment>
<dbReference type="PROSITE" id="PS00600">
    <property type="entry name" value="AA_TRANSFER_CLASS_3"/>
    <property type="match status" value="1"/>
</dbReference>
<evidence type="ECO:0000256" key="3">
    <source>
        <dbReference type="ARBA" id="ARBA00022898"/>
    </source>
</evidence>
<name>A0A6J6FXD8_9ZZZZ</name>
<protein>
    <submittedName>
        <fullName evidence="4">Unannotated protein</fullName>
    </submittedName>
</protein>
<reference evidence="4" key="1">
    <citation type="submission" date="2020-05" db="EMBL/GenBank/DDBJ databases">
        <authorList>
            <person name="Chiriac C."/>
            <person name="Salcher M."/>
            <person name="Ghai R."/>
            <person name="Kavagutti S V."/>
        </authorList>
    </citation>
    <scope>NUCLEOTIDE SEQUENCE</scope>
</reference>
<dbReference type="InterPro" id="IPR015421">
    <property type="entry name" value="PyrdxlP-dep_Trfase_major"/>
</dbReference>
<dbReference type="InterPro" id="IPR049704">
    <property type="entry name" value="Aminotrans_3_PPA_site"/>
</dbReference>
<dbReference type="CDD" id="cd00610">
    <property type="entry name" value="OAT_like"/>
    <property type="match status" value="1"/>
</dbReference>
<comment type="cofactor">
    <cofactor evidence="1">
        <name>pyridoxal 5'-phosphate</name>
        <dbReference type="ChEBI" id="CHEBI:597326"/>
    </cofactor>
</comment>
<gene>
    <name evidence="4" type="ORF">UFOPK1722_01670</name>
</gene>
<dbReference type="InterPro" id="IPR015424">
    <property type="entry name" value="PyrdxlP-dep_Trfase"/>
</dbReference>
<dbReference type="Gene3D" id="3.40.640.10">
    <property type="entry name" value="Type I PLP-dependent aspartate aminotransferase-like (Major domain)"/>
    <property type="match status" value="1"/>
</dbReference>
<dbReference type="GO" id="GO:0030170">
    <property type="term" value="F:pyridoxal phosphate binding"/>
    <property type="evidence" value="ECO:0007669"/>
    <property type="project" value="InterPro"/>
</dbReference>
<dbReference type="NCBIfam" id="NF004718">
    <property type="entry name" value="PRK06062.1"/>
    <property type="match status" value="1"/>
</dbReference>
<dbReference type="InterPro" id="IPR005814">
    <property type="entry name" value="Aminotrans_3"/>
</dbReference>
<dbReference type="InterPro" id="IPR015422">
    <property type="entry name" value="PyrdxlP-dep_Trfase_small"/>
</dbReference>
<dbReference type="Pfam" id="PF00202">
    <property type="entry name" value="Aminotran_3"/>
    <property type="match status" value="1"/>
</dbReference>
<sequence length="451" mass="49493">MTVLDTRTSDALANDRAHVFHSWSAQGLISPIVVAGAEGSWFWDESGKRYLDFSSQLVNVNIGHQHPKLVAAIQEQAARLCTIAPIHANDARSEAARLIVERAPGDLNMVFFTNGGAEATENAIRMARLHTGRHKVLTTYRSYHGATGGAIQLTGDPRRWPSEPGIPGVVKFWGPYPYRSQFHSEDDIQESQRALQHLRDTLMVEGPQTVAAVMLESVVGTNGILVPPPGYLEGVRAMCDEYGIVFIADEVMSGFGRCGQWFAIQNWDVTPDLICFAKGVNSGYLPLGGVVISQRIADTFRERQFPGGLTYSGHPLACASAVASINIFEEEGIIEHARHLGRDVIGPELQKLKDKHPSVGDVRGIGVFWAIELVKDRATREPLVPFNAAGEANAPMVELIGACKARGLWPFTHFNRMHVVPPLTTTDEEMRQGIAIIDEVLELADKRYTGK</sequence>
<evidence type="ECO:0000256" key="1">
    <source>
        <dbReference type="ARBA" id="ARBA00001933"/>
    </source>
</evidence>
<evidence type="ECO:0000313" key="4">
    <source>
        <dbReference type="EMBL" id="CAB4591634.1"/>
    </source>
</evidence>
<dbReference type="AlphaFoldDB" id="A0A6J6FXD8"/>
<keyword evidence="3" id="KW-0663">Pyridoxal phosphate</keyword>
<accession>A0A6J6FXD8</accession>
<dbReference type="EMBL" id="CAEZTS010000185">
    <property type="protein sequence ID" value="CAB4591634.1"/>
    <property type="molecule type" value="Genomic_DNA"/>
</dbReference>
<dbReference type="FunFam" id="3.40.640.10:FF:000004">
    <property type="entry name" value="Acetylornithine aminotransferase"/>
    <property type="match status" value="1"/>
</dbReference>
<dbReference type="SUPFAM" id="SSF53383">
    <property type="entry name" value="PLP-dependent transferases"/>
    <property type="match status" value="1"/>
</dbReference>
<dbReference type="GO" id="GO:0005829">
    <property type="term" value="C:cytosol"/>
    <property type="evidence" value="ECO:0007669"/>
    <property type="project" value="TreeGrafter"/>
</dbReference>
<organism evidence="4">
    <name type="scientific">freshwater metagenome</name>
    <dbReference type="NCBI Taxonomy" id="449393"/>
    <lineage>
        <taxon>unclassified sequences</taxon>
        <taxon>metagenomes</taxon>
        <taxon>ecological metagenomes</taxon>
    </lineage>
</organism>
<dbReference type="Gene3D" id="3.90.1150.10">
    <property type="entry name" value="Aspartate Aminotransferase, domain 1"/>
    <property type="match status" value="1"/>
</dbReference>
<dbReference type="PANTHER" id="PTHR43094">
    <property type="entry name" value="AMINOTRANSFERASE"/>
    <property type="match status" value="1"/>
</dbReference>